<dbReference type="KEGG" id="tva:5467143"/>
<evidence type="ECO:0000313" key="3">
    <source>
        <dbReference type="Proteomes" id="UP000001542"/>
    </source>
</evidence>
<accession>A2DDB4</accession>
<sequence length="700" mass="78111">MQIDITRVKTLIVGCDFPNFYTYVHIFSKRQDIDVCGIIYAFEDEIPAKCYVMRNMNSIPIFPLVDLEKIIIEQRIEKCIVNTNGILMRRVQGIVNRILSTNYCSIEFVDPDDIKLEAHKPLISISSLAPSVGKTQICQYFCDLFKKGGQKVAVILPRYLFEPGEENITLQTGFHYEFKTNDEVPNGLLPKDLENQVIQYQKSGAFYIIVTTHIQRALISAEQLADVILFDTNGSSIPQVYEDYKFCILTEDSLMSPKNISIWPGLVNTFDSSHIITITDLENPKELQIEHLLPSKIISRSFFYVNSVTLPAAPPPCTGPERAVSPGSALCIGKTKEIQKQLSNLADFSNVIINSQFLHSQRDPSIESHIINSARHITDIDNAIFKWIYRTFQSSKKPPLQKHFESTVDILLSMVTASANEMTVTNNDSHNRGAFAKLFLQSHIPPGFHVTSGEIFDSLNNTTGQLSIVITNDESPSLTIDSSLNVITPILADSVLAVVEVKSNLNVESLKKALSQLRPVKALMPAHETIQNIDGSIIRDPLGGKIITGVFAYSISGDVEAKLGEIVNLYPHVADFIVLPDSLAYFDAMTLEICGIGANEKEKVGGYVKFTQKGLGLALIFGVLNSIAAMRQFSASNYIRYLGGSWGGLQEAFEREANELANSWNKGRHLLSNEIDQNKRQEILDEQSSFLNFLNNFQNK</sequence>
<organism evidence="2 3">
    <name type="scientific">Trichomonas vaginalis (strain ATCC PRA-98 / G3)</name>
    <dbReference type="NCBI Taxonomy" id="412133"/>
    <lineage>
        <taxon>Eukaryota</taxon>
        <taxon>Metamonada</taxon>
        <taxon>Parabasalia</taxon>
        <taxon>Trichomonadida</taxon>
        <taxon>Trichomonadidae</taxon>
        <taxon>Trichomonas</taxon>
    </lineage>
</organism>
<dbReference type="VEuPathDB" id="TrichDB:TVAGG3_0986760"/>
<dbReference type="RefSeq" id="XP_001582579.1">
    <property type="nucleotide sequence ID" value="XM_001582529.1"/>
</dbReference>
<dbReference type="Pfam" id="PF20247">
    <property type="entry name" value="DUF6602"/>
    <property type="match status" value="1"/>
</dbReference>
<dbReference type="PANTHER" id="PTHR42869:SF1">
    <property type="entry name" value="SLL0572 PROTEIN"/>
    <property type="match status" value="1"/>
</dbReference>
<dbReference type="InterPro" id="IPR053199">
    <property type="entry name" value="cDPG_synthetase-like"/>
</dbReference>
<dbReference type="Proteomes" id="UP000001542">
    <property type="component" value="Unassembled WGS sequence"/>
</dbReference>
<gene>
    <name evidence="2" type="ORF">TVAG_013580</name>
</gene>
<name>A2DDB4_TRIV3</name>
<dbReference type="InParanoid" id="A2DDB4"/>
<dbReference type="CDD" id="cd21173">
    <property type="entry name" value="NucC-like"/>
    <property type="match status" value="1"/>
</dbReference>
<evidence type="ECO:0000259" key="1">
    <source>
        <dbReference type="Pfam" id="PF20247"/>
    </source>
</evidence>
<dbReference type="AlphaFoldDB" id="A2DDB4"/>
<evidence type="ECO:0000313" key="2">
    <source>
        <dbReference type="EMBL" id="EAY21593.1"/>
    </source>
</evidence>
<protein>
    <recommendedName>
        <fullName evidence="1">DUF6602 domain-containing protein</fullName>
    </recommendedName>
</protein>
<dbReference type="VEuPathDB" id="TrichDB:TVAG_013580"/>
<dbReference type="PANTHER" id="PTHR42869">
    <property type="entry name" value="SLL0572 PROTEIN"/>
    <property type="match status" value="1"/>
</dbReference>
<keyword evidence="3" id="KW-1185">Reference proteome</keyword>
<dbReference type="InterPro" id="IPR046537">
    <property type="entry name" value="DUF6602"/>
</dbReference>
<dbReference type="eggNOG" id="ENOG502RY26">
    <property type="taxonomic scope" value="Eukaryota"/>
</dbReference>
<proteinExistence type="predicted"/>
<reference evidence="2" key="2">
    <citation type="journal article" date="2007" name="Science">
        <title>Draft genome sequence of the sexually transmitted pathogen Trichomonas vaginalis.</title>
        <authorList>
            <person name="Carlton J.M."/>
            <person name="Hirt R.P."/>
            <person name="Silva J.C."/>
            <person name="Delcher A.L."/>
            <person name="Schatz M."/>
            <person name="Zhao Q."/>
            <person name="Wortman J.R."/>
            <person name="Bidwell S.L."/>
            <person name="Alsmark U.C.M."/>
            <person name="Besteiro S."/>
            <person name="Sicheritz-Ponten T."/>
            <person name="Noel C.J."/>
            <person name="Dacks J.B."/>
            <person name="Foster P.G."/>
            <person name="Simillion C."/>
            <person name="Van de Peer Y."/>
            <person name="Miranda-Saavedra D."/>
            <person name="Barton G.J."/>
            <person name="Westrop G.D."/>
            <person name="Mueller S."/>
            <person name="Dessi D."/>
            <person name="Fiori P.L."/>
            <person name="Ren Q."/>
            <person name="Paulsen I."/>
            <person name="Zhang H."/>
            <person name="Bastida-Corcuera F.D."/>
            <person name="Simoes-Barbosa A."/>
            <person name="Brown M.T."/>
            <person name="Hayes R.D."/>
            <person name="Mukherjee M."/>
            <person name="Okumura C.Y."/>
            <person name="Schneider R."/>
            <person name="Smith A.J."/>
            <person name="Vanacova S."/>
            <person name="Villalvazo M."/>
            <person name="Haas B.J."/>
            <person name="Pertea M."/>
            <person name="Feldblyum T.V."/>
            <person name="Utterback T.R."/>
            <person name="Shu C.L."/>
            <person name="Osoegawa K."/>
            <person name="de Jong P.J."/>
            <person name="Hrdy I."/>
            <person name="Horvathova L."/>
            <person name="Zubacova Z."/>
            <person name="Dolezal P."/>
            <person name="Malik S.B."/>
            <person name="Logsdon J.M. Jr."/>
            <person name="Henze K."/>
            <person name="Gupta A."/>
            <person name="Wang C.C."/>
            <person name="Dunne R.L."/>
            <person name="Upcroft J.A."/>
            <person name="Upcroft P."/>
            <person name="White O."/>
            <person name="Salzberg S.L."/>
            <person name="Tang P."/>
            <person name="Chiu C.-H."/>
            <person name="Lee Y.-S."/>
            <person name="Embley T.M."/>
            <person name="Coombs G.H."/>
            <person name="Mottram J.C."/>
            <person name="Tachezy J."/>
            <person name="Fraser-Liggett C.M."/>
            <person name="Johnson P.J."/>
        </authorList>
    </citation>
    <scope>NUCLEOTIDE SEQUENCE [LARGE SCALE GENOMIC DNA]</scope>
    <source>
        <strain evidence="2">G3</strain>
    </source>
</reference>
<reference evidence="2" key="1">
    <citation type="submission" date="2006-10" db="EMBL/GenBank/DDBJ databases">
        <authorList>
            <person name="Amadeo P."/>
            <person name="Zhao Q."/>
            <person name="Wortman J."/>
            <person name="Fraser-Liggett C."/>
            <person name="Carlton J."/>
        </authorList>
    </citation>
    <scope>NUCLEOTIDE SEQUENCE</scope>
    <source>
        <strain evidence="2">G3</strain>
    </source>
</reference>
<feature type="domain" description="DUF6602" evidence="1">
    <location>
        <begin position="423"/>
        <end position="523"/>
    </location>
</feature>
<dbReference type="STRING" id="5722.A2DDB4"/>
<dbReference type="OrthoDB" id="38364at2759"/>
<dbReference type="EMBL" id="DS113189">
    <property type="protein sequence ID" value="EAY21593.1"/>
    <property type="molecule type" value="Genomic_DNA"/>
</dbReference>